<evidence type="ECO:0000256" key="3">
    <source>
        <dbReference type="ARBA" id="ARBA00022692"/>
    </source>
</evidence>
<accession>A0A1Y1I809</accession>
<dbReference type="Pfam" id="PF10613">
    <property type="entry name" value="Lig_chan-Glu_bd"/>
    <property type="match status" value="1"/>
</dbReference>
<dbReference type="InterPro" id="IPR001320">
    <property type="entry name" value="Iontro_rcpt_C"/>
</dbReference>
<feature type="transmembrane region" description="Helical" evidence="11">
    <location>
        <begin position="138"/>
        <end position="159"/>
    </location>
</feature>
<gene>
    <name evidence="13" type="ORF">KFL_002420020</name>
</gene>
<dbReference type="OrthoDB" id="5984008at2759"/>
<dbReference type="Gene3D" id="1.10.287.70">
    <property type="match status" value="1"/>
</dbReference>
<evidence type="ECO:0000256" key="9">
    <source>
        <dbReference type="ARBA" id="ARBA00023286"/>
    </source>
</evidence>
<dbReference type="SUPFAM" id="SSF53850">
    <property type="entry name" value="Periplasmic binding protein-like II"/>
    <property type="match status" value="1"/>
</dbReference>
<dbReference type="PANTHER" id="PTHR18966">
    <property type="entry name" value="IONOTROPIC GLUTAMATE RECEPTOR"/>
    <property type="match status" value="1"/>
</dbReference>
<reference evidence="13 14" key="1">
    <citation type="journal article" date="2014" name="Nat. Commun.">
        <title>Klebsormidium flaccidum genome reveals primary factors for plant terrestrial adaptation.</title>
        <authorList>
            <person name="Hori K."/>
            <person name="Maruyama F."/>
            <person name="Fujisawa T."/>
            <person name="Togashi T."/>
            <person name="Yamamoto N."/>
            <person name="Seo M."/>
            <person name="Sato S."/>
            <person name="Yamada T."/>
            <person name="Mori H."/>
            <person name="Tajima N."/>
            <person name="Moriyama T."/>
            <person name="Ikeuchi M."/>
            <person name="Watanabe M."/>
            <person name="Wada H."/>
            <person name="Kobayashi K."/>
            <person name="Saito M."/>
            <person name="Masuda T."/>
            <person name="Sasaki-Sekimoto Y."/>
            <person name="Mashiguchi K."/>
            <person name="Awai K."/>
            <person name="Shimojima M."/>
            <person name="Masuda S."/>
            <person name="Iwai M."/>
            <person name="Nobusawa T."/>
            <person name="Narise T."/>
            <person name="Kondo S."/>
            <person name="Saito H."/>
            <person name="Sato R."/>
            <person name="Murakawa M."/>
            <person name="Ihara Y."/>
            <person name="Oshima-Yamada Y."/>
            <person name="Ohtaka K."/>
            <person name="Satoh M."/>
            <person name="Sonobe K."/>
            <person name="Ishii M."/>
            <person name="Ohtani R."/>
            <person name="Kanamori-Sato M."/>
            <person name="Honoki R."/>
            <person name="Miyazaki D."/>
            <person name="Mochizuki H."/>
            <person name="Umetsu J."/>
            <person name="Higashi K."/>
            <person name="Shibata D."/>
            <person name="Kamiya Y."/>
            <person name="Sato N."/>
            <person name="Nakamura Y."/>
            <person name="Tabata S."/>
            <person name="Ida S."/>
            <person name="Kurokawa K."/>
            <person name="Ohta H."/>
        </authorList>
    </citation>
    <scope>NUCLEOTIDE SEQUENCE [LARGE SCALE GENOMIC DNA]</scope>
    <source>
        <strain evidence="13 14">NIES-2285</strain>
    </source>
</reference>
<dbReference type="GO" id="GO:0015276">
    <property type="term" value="F:ligand-gated monoatomic ion channel activity"/>
    <property type="evidence" value="ECO:0000318"/>
    <property type="project" value="GO_Central"/>
</dbReference>
<feature type="domain" description="Ionotropic glutamate receptor C-terminal" evidence="12">
    <location>
        <begin position="7"/>
        <end position="377"/>
    </location>
</feature>
<evidence type="ECO:0000256" key="10">
    <source>
        <dbReference type="ARBA" id="ARBA00023303"/>
    </source>
</evidence>
<dbReference type="SMART" id="SM00079">
    <property type="entry name" value="PBPe"/>
    <property type="match status" value="1"/>
</dbReference>
<dbReference type="InterPro" id="IPR015683">
    <property type="entry name" value="Ionotropic_Glu_rcpt"/>
</dbReference>
<keyword evidence="8" id="KW-0325">Glycoprotein</keyword>
<keyword evidence="14" id="KW-1185">Reference proteome</keyword>
<dbReference type="Pfam" id="PF00060">
    <property type="entry name" value="Lig_chan"/>
    <property type="match status" value="1"/>
</dbReference>
<sequence length="449" mass="48397">MVFGLPVLRVVTSNRPPYVFHNEYAANNSKATEWYGMLVDLLPMVFNAAKTDASFSYYKAPTDEGGSLVNGSWTGIIGEITKGNADIAAFPLTLSPGRTDVIDMSYPFYTGGLGMLVKKLPASGHGVTTFLQPFQTSLWVALIFTVIGITVVLYLISFLSPYGCYQEKKIRNVSAKDQPATKFVIEDKNGSFLVDALMATMLNAPMPGSSSWSIRIPSLVFYAFMMIVIAAFTANLASVLTVNATTSVASSLVDLRRDNLPFIVNSGGADLSYFRNSVDPNVLAVQGLLQTAIGQAQSLAVVQSGAVTAYFAQLPVVLYAAGQAPCNLEVVGPVIGPGLYCFALPKNSSYTSIVNRGLLQLSESGLLNQVQRRWIDDQSVCKDVQVSNLALGISDFAGLWYILFAAIGLGILVAATERILSAILTRSPAARNFQRRLKKRFSSTARSTL</sequence>
<keyword evidence="6 11" id="KW-0472">Membrane</keyword>
<evidence type="ECO:0000256" key="8">
    <source>
        <dbReference type="ARBA" id="ARBA00023180"/>
    </source>
</evidence>
<evidence type="ECO:0000256" key="7">
    <source>
        <dbReference type="ARBA" id="ARBA00023170"/>
    </source>
</evidence>
<dbReference type="OMA" id="PMENGTW"/>
<keyword evidence="7 13" id="KW-0675">Receptor</keyword>
<keyword evidence="10" id="KW-0407">Ion channel</keyword>
<keyword evidence="2" id="KW-0813">Transport</keyword>
<keyword evidence="9" id="KW-1071">Ligand-gated ion channel</keyword>
<name>A0A1Y1I809_KLENI</name>
<dbReference type="GO" id="GO:0005886">
    <property type="term" value="C:plasma membrane"/>
    <property type="evidence" value="ECO:0000318"/>
    <property type="project" value="GO_Central"/>
</dbReference>
<evidence type="ECO:0000256" key="2">
    <source>
        <dbReference type="ARBA" id="ARBA00022448"/>
    </source>
</evidence>
<dbReference type="InterPro" id="IPR019594">
    <property type="entry name" value="Glu/Gly-bd"/>
</dbReference>
<feature type="transmembrane region" description="Helical" evidence="11">
    <location>
        <begin position="398"/>
        <end position="416"/>
    </location>
</feature>
<evidence type="ECO:0000313" key="14">
    <source>
        <dbReference type="Proteomes" id="UP000054558"/>
    </source>
</evidence>
<keyword evidence="5" id="KW-0406">Ion transport</keyword>
<dbReference type="Proteomes" id="UP000054558">
    <property type="component" value="Unassembled WGS sequence"/>
</dbReference>
<organism evidence="13 14">
    <name type="scientific">Klebsormidium nitens</name>
    <name type="common">Green alga</name>
    <name type="synonym">Ulothrix nitens</name>
    <dbReference type="NCBI Taxonomy" id="105231"/>
    <lineage>
        <taxon>Eukaryota</taxon>
        <taxon>Viridiplantae</taxon>
        <taxon>Streptophyta</taxon>
        <taxon>Klebsormidiophyceae</taxon>
        <taxon>Klebsormidiales</taxon>
        <taxon>Klebsormidiaceae</taxon>
        <taxon>Klebsormidium</taxon>
    </lineage>
</organism>
<dbReference type="AlphaFoldDB" id="A0A1Y1I809"/>
<keyword evidence="4 11" id="KW-1133">Transmembrane helix</keyword>
<dbReference type="EMBL" id="DF237191">
    <property type="protein sequence ID" value="GAQ85569.1"/>
    <property type="molecule type" value="Genomic_DNA"/>
</dbReference>
<evidence type="ECO:0000313" key="13">
    <source>
        <dbReference type="EMBL" id="GAQ85569.1"/>
    </source>
</evidence>
<comment type="subcellular location">
    <subcellularLocation>
        <location evidence="1">Membrane</location>
        <topology evidence="1">Multi-pass membrane protein</topology>
    </subcellularLocation>
</comment>
<evidence type="ECO:0000256" key="11">
    <source>
        <dbReference type="SAM" id="Phobius"/>
    </source>
</evidence>
<evidence type="ECO:0000256" key="1">
    <source>
        <dbReference type="ARBA" id="ARBA00004141"/>
    </source>
</evidence>
<proteinExistence type="predicted"/>
<dbReference type="STRING" id="105231.A0A1Y1I809"/>
<dbReference type="Gene3D" id="3.40.190.10">
    <property type="entry name" value="Periplasmic binding protein-like II"/>
    <property type="match status" value="2"/>
</dbReference>
<feature type="transmembrane region" description="Helical" evidence="11">
    <location>
        <begin position="219"/>
        <end position="242"/>
    </location>
</feature>
<dbReference type="GO" id="GO:0038023">
    <property type="term" value="F:signaling receptor activity"/>
    <property type="evidence" value="ECO:0000318"/>
    <property type="project" value="GO_Central"/>
</dbReference>
<keyword evidence="3 11" id="KW-0812">Transmembrane</keyword>
<protein>
    <submittedName>
        <fullName evidence="13">Glutamate receptor</fullName>
    </submittedName>
</protein>
<evidence type="ECO:0000256" key="6">
    <source>
        <dbReference type="ARBA" id="ARBA00023136"/>
    </source>
</evidence>
<evidence type="ECO:0000256" key="5">
    <source>
        <dbReference type="ARBA" id="ARBA00023065"/>
    </source>
</evidence>
<evidence type="ECO:0000259" key="12">
    <source>
        <dbReference type="SMART" id="SM00079"/>
    </source>
</evidence>
<evidence type="ECO:0000256" key="4">
    <source>
        <dbReference type="ARBA" id="ARBA00022989"/>
    </source>
</evidence>